<evidence type="ECO:0000313" key="2">
    <source>
        <dbReference type="Proteomes" id="UP000034753"/>
    </source>
</evidence>
<gene>
    <name evidence="1" type="ORF">UU67_C0062G0004</name>
</gene>
<sequence>MKKYILLFLVILITISGVIIWQGSYLGSIVKRVVLIGESQLAAVALTITSPFHYTFKVDGVLKETGAMEESPSPYFWLNSGGMFLLKDGIGKTAQGELEKLNKWRVTYAASNPTDTDGGYHPQNIFRLITRSKWQNFQQTIYAKIKKYNLSESKNRSESNGLLLFNRYVDSDNLYYAGIRVDGTAVIKKKINGNYYTLAQKSFYKADVPYNRDTNPNLIPGQKWIGLKSEVVTNPDNTVSIKLFVDKDKTGNWILAVEAKDDGKSYGGSAILSEGYAGIRTDFMDVEFDDYKIIKQ</sequence>
<reference evidence="1 2" key="1">
    <citation type="journal article" date="2015" name="Nature">
        <title>rRNA introns, odd ribosomes, and small enigmatic genomes across a large radiation of phyla.</title>
        <authorList>
            <person name="Brown C.T."/>
            <person name="Hug L.A."/>
            <person name="Thomas B.C."/>
            <person name="Sharon I."/>
            <person name="Castelle C.J."/>
            <person name="Singh A."/>
            <person name="Wilkins M.J."/>
            <person name="Williams K.H."/>
            <person name="Banfield J.F."/>
        </authorList>
    </citation>
    <scope>NUCLEOTIDE SEQUENCE [LARGE SCALE GENOMIC DNA]</scope>
</reference>
<dbReference type="AlphaFoldDB" id="A0A0G0YQB1"/>
<accession>A0A0G0YQB1</accession>
<evidence type="ECO:0000313" key="1">
    <source>
        <dbReference type="EMBL" id="KKS11846.1"/>
    </source>
</evidence>
<protein>
    <submittedName>
        <fullName evidence="1">Uncharacterized protein</fullName>
    </submittedName>
</protein>
<comment type="caution">
    <text evidence="1">The sequence shown here is derived from an EMBL/GenBank/DDBJ whole genome shotgun (WGS) entry which is preliminary data.</text>
</comment>
<dbReference type="Gene3D" id="2.60.120.560">
    <property type="entry name" value="Exo-inulinase, domain 1"/>
    <property type="match status" value="1"/>
</dbReference>
<organism evidence="1 2">
    <name type="scientific">Candidatus Daviesbacteria bacterium GW2011_GWB1_41_5</name>
    <dbReference type="NCBI Taxonomy" id="1618429"/>
    <lineage>
        <taxon>Bacteria</taxon>
        <taxon>Candidatus Daviesiibacteriota</taxon>
    </lineage>
</organism>
<dbReference type="Proteomes" id="UP000034753">
    <property type="component" value="Unassembled WGS sequence"/>
</dbReference>
<name>A0A0G0YQB1_9BACT</name>
<dbReference type="EMBL" id="LCBN01000062">
    <property type="protein sequence ID" value="KKS11846.1"/>
    <property type="molecule type" value="Genomic_DNA"/>
</dbReference>
<proteinExistence type="predicted"/>